<keyword evidence="1" id="KW-1133">Transmembrane helix</keyword>
<evidence type="ECO:0000313" key="2">
    <source>
        <dbReference type="EMBL" id="RRD88992.1"/>
    </source>
</evidence>
<dbReference type="AlphaFoldDB" id="A0A2R3MNS2"/>
<dbReference type="InterPro" id="IPR007401">
    <property type="entry name" value="DUF454"/>
</dbReference>
<dbReference type="KEGG" id="bhf:C3V43_01825"/>
<evidence type="ECO:0000256" key="1">
    <source>
        <dbReference type="SAM" id="Phobius"/>
    </source>
</evidence>
<dbReference type="EMBL" id="RQYF01000062">
    <property type="protein sequence ID" value="RRD88992.1"/>
    <property type="molecule type" value="Genomic_DNA"/>
</dbReference>
<evidence type="ECO:0000313" key="5">
    <source>
        <dbReference type="Proteomes" id="UP000295600"/>
    </source>
</evidence>
<reference evidence="2 4" key="1">
    <citation type="submission" date="2018-11" db="EMBL/GenBank/DDBJ databases">
        <title>Genomes From Bacteria Associated with the Canine Oral Cavity: a Test Case for Automated Genome-Based Taxonomic Assignment.</title>
        <authorList>
            <person name="Coil D.A."/>
            <person name="Jospin G."/>
            <person name="Darling A.E."/>
            <person name="Wallis C."/>
            <person name="Davis I.J."/>
            <person name="Harris S."/>
            <person name="Eisen J.A."/>
            <person name="Holcombe L.J."/>
            <person name="O'Flynn C."/>
        </authorList>
    </citation>
    <scope>NUCLEOTIDE SEQUENCE [LARGE SCALE GENOMIC DNA]</scope>
    <source>
        <strain evidence="2 4">OH1047_COT-310</strain>
    </source>
</reference>
<dbReference type="Proteomes" id="UP000295600">
    <property type="component" value="Unassembled WGS sequence"/>
</dbReference>
<keyword evidence="1" id="KW-0812">Transmembrane</keyword>
<sequence>MKTAYIILGTISLVLGFIGIFLPLLPTTPFLLLTAALYFRGSPRLYQWLLNHKYLGTYIRNFRENKAIPLRAKIYSLLLMWGSVLYCIFFLIPLMGVKILMFLIAMGVTRHILSFRTLK</sequence>
<dbReference type="PIRSF" id="PIRSF016789">
    <property type="entry name" value="DUF454"/>
    <property type="match status" value="1"/>
</dbReference>
<feature type="transmembrane region" description="Helical" evidence="1">
    <location>
        <begin position="74"/>
        <end position="93"/>
    </location>
</feature>
<evidence type="ECO:0000313" key="4">
    <source>
        <dbReference type="Proteomes" id="UP000279562"/>
    </source>
</evidence>
<feature type="transmembrane region" description="Helical" evidence="1">
    <location>
        <begin position="6"/>
        <end position="39"/>
    </location>
</feature>
<dbReference type="GeneID" id="94547197"/>
<gene>
    <name evidence="2" type="ORF">EII33_10825</name>
    <name evidence="3" type="ORF">EV202_13515</name>
</gene>
<comment type="caution">
    <text evidence="3">The sequence shown here is derived from an EMBL/GenBank/DDBJ whole genome shotgun (WGS) entry which is preliminary data.</text>
</comment>
<dbReference type="Proteomes" id="UP000279562">
    <property type="component" value="Unassembled WGS sequence"/>
</dbReference>
<dbReference type="EMBL" id="SLXB01000035">
    <property type="protein sequence ID" value="TCO87122.1"/>
    <property type="molecule type" value="Genomic_DNA"/>
</dbReference>
<keyword evidence="4" id="KW-1185">Reference proteome</keyword>
<organism evidence="3 5">
    <name type="scientific">Prevotella heparinolytica</name>
    <dbReference type="NCBI Taxonomy" id="28113"/>
    <lineage>
        <taxon>Bacteria</taxon>
        <taxon>Pseudomonadati</taxon>
        <taxon>Bacteroidota</taxon>
        <taxon>Bacteroidia</taxon>
        <taxon>Bacteroidales</taxon>
        <taxon>Bacteroidaceae</taxon>
        <taxon>Bacteroides</taxon>
    </lineage>
</organism>
<dbReference type="RefSeq" id="WP_106068353.1">
    <property type="nucleotide sequence ID" value="NZ_CP027234.1"/>
</dbReference>
<dbReference type="GO" id="GO:0005886">
    <property type="term" value="C:plasma membrane"/>
    <property type="evidence" value="ECO:0007669"/>
    <property type="project" value="TreeGrafter"/>
</dbReference>
<dbReference type="PANTHER" id="PTHR35813">
    <property type="entry name" value="INNER MEMBRANE PROTEIN YBAN"/>
    <property type="match status" value="1"/>
</dbReference>
<proteinExistence type="predicted"/>
<reference evidence="3 5" key="2">
    <citation type="submission" date="2019-03" db="EMBL/GenBank/DDBJ databases">
        <title>Genomic Encyclopedia of Type Strains, Phase IV (KMG-IV): sequencing the most valuable type-strain genomes for metagenomic binning, comparative biology and taxonomic classification.</title>
        <authorList>
            <person name="Goeker M."/>
        </authorList>
    </citation>
    <scope>NUCLEOTIDE SEQUENCE [LARGE SCALE GENOMIC DNA]</scope>
    <source>
        <strain evidence="3 5">DSM 23917</strain>
    </source>
</reference>
<protein>
    <submittedName>
        <fullName evidence="2">DUF454 domain-containing protein</fullName>
    </submittedName>
</protein>
<evidence type="ECO:0000313" key="3">
    <source>
        <dbReference type="EMBL" id="TCO87122.1"/>
    </source>
</evidence>
<dbReference type="PANTHER" id="PTHR35813:SF1">
    <property type="entry name" value="INNER MEMBRANE PROTEIN YBAN"/>
    <property type="match status" value="1"/>
</dbReference>
<keyword evidence="1" id="KW-0472">Membrane</keyword>
<name>A0A2R3MNS2_9BACE</name>
<accession>A0A2R3MNS2</accession>
<dbReference type="Pfam" id="PF04304">
    <property type="entry name" value="DUF454"/>
    <property type="match status" value="1"/>
</dbReference>